<gene>
    <name evidence="3" type="ORF">BZL29_5034</name>
    <name evidence="4" type="ORF">BZL30_3386</name>
    <name evidence="2" type="ORF">NIIDMKKI_01110</name>
</gene>
<reference evidence="2 7" key="2">
    <citation type="submission" date="2020-07" db="EMBL/GenBank/DDBJ databases">
        <title>Mycobacterium kansasii (former subtype) with zoonotic potential isolated from diseased indoor pet cat, Japan.</title>
        <authorList>
            <person name="Fukano H."/>
            <person name="Terazono T."/>
            <person name="Hoshino Y."/>
        </authorList>
    </citation>
    <scope>NUCLEOTIDE SEQUENCE [LARGE SCALE GENOMIC DNA]</scope>
    <source>
        <strain evidence="2 7">Kuro-I</strain>
    </source>
</reference>
<organism evidence="4 6">
    <name type="scientific">Mycobacterium kansasii</name>
    <dbReference type="NCBI Taxonomy" id="1768"/>
    <lineage>
        <taxon>Bacteria</taxon>
        <taxon>Bacillati</taxon>
        <taxon>Actinomycetota</taxon>
        <taxon>Actinomycetes</taxon>
        <taxon>Mycobacteriales</taxon>
        <taxon>Mycobacteriaceae</taxon>
        <taxon>Mycobacterium</taxon>
    </lineage>
</organism>
<proteinExistence type="predicted"/>
<evidence type="ECO:0000256" key="1">
    <source>
        <dbReference type="SAM" id="MobiDB-lite"/>
    </source>
</evidence>
<dbReference type="EMBL" id="MVBM01000003">
    <property type="protein sequence ID" value="OOK75851.1"/>
    <property type="molecule type" value="Genomic_DNA"/>
</dbReference>
<evidence type="ECO:0000313" key="7">
    <source>
        <dbReference type="Proteomes" id="UP000516380"/>
    </source>
</evidence>
<name>A0A1V3XBM0_MYCKA</name>
<evidence type="ECO:0000313" key="4">
    <source>
        <dbReference type="EMBL" id="OOK75851.1"/>
    </source>
</evidence>
<keyword evidence="7" id="KW-1185">Reference proteome</keyword>
<dbReference type="Proteomes" id="UP000189229">
    <property type="component" value="Unassembled WGS sequence"/>
</dbReference>
<dbReference type="STRING" id="1768.B1T50_12830"/>
<sequence>MVVGAVLLTLGVLAIFGRLACAGPRTSEGSRGAELDSGTGLLTAPMADEPATESDRQATRRAGRPPNLVI</sequence>
<protein>
    <submittedName>
        <fullName evidence="4">Putative lipoprotein</fullName>
    </submittedName>
</protein>
<dbReference type="EMBL" id="MVBN01000005">
    <property type="protein sequence ID" value="OOK73144.1"/>
    <property type="molecule type" value="Genomic_DNA"/>
</dbReference>
<dbReference type="AlphaFoldDB" id="A0A1V3XBM0"/>
<reference evidence="5 6" key="1">
    <citation type="submission" date="2017-02" db="EMBL/GenBank/DDBJ databases">
        <title>Complete genome sequences of Mycobacterium kansasii strains isolated from rhesus macaques.</title>
        <authorList>
            <person name="Panda A."/>
            <person name="Nagaraj S."/>
            <person name="Zhao X."/>
            <person name="Tettelin H."/>
            <person name="Detolla L.J."/>
        </authorList>
    </citation>
    <scope>NUCLEOTIDE SEQUENCE [LARGE SCALE GENOMIC DNA]</scope>
    <source>
        <strain evidence="3 5">11-3469</strain>
        <strain evidence="4 6">11-3813</strain>
    </source>
</reference>
<dbReference type="EMBL" id="AP023343">
    <property type="protein sequence ID" value="BCI84905.1"/>
    <property type="molecule type" value="Genomic_DNA"/>
</dbReference>
<keyword evidence="4" id="KW-0449">Lipoprotein</keyword>
<dbReference type="Proteomes" id="UP000188532">
    <property type="component" value="Unassembled WGS sequence"/>
</dbReference>
<evidence type="ECO:0000313" key="5">
    <source>
        <dbReference type="Proteomes" id="UP000188532"/>
    </source>
</evidence>
<dbReference type="Proteomes" id="UP000516380">
    <property type="component" value="Chromosome"/>
</dbReference>
<feature type="region of interest" description="Disordered" evidence="1">
    <location>
        <begin position="24"/>
        <end position="70"/>
    </location>
</feature>
<evidence type="ECO:0000313" key="6">
    <source>
        <dbReference type="Proteomes" id="UP000189229"/>
    </source>
</evidence>
<accession>A0A1V3XBM0</accession>
<evidence type="ECO:0000313" key="3">
    <source>
        <dbReference type="EMBL" id="OOK73144.1"/>
    </source>
</evidence>
<evidence type="ECO:0000313" key="2">
    <source>
        <dbReference type="EMBL" id="BCI84905.1"/>
    </source>
</evidence>